<dbReference type="InterPro" id="IPR047854">
    <property type="entry name" value="RFC_lid"/>
</dbReference>
<evidence type="ECO:0000256" key="3">
    <source>
        <dbReference type="ARBA" id="ARBA00022840"/>
    </source>
</evidence>
<keyword evidence="3" id="KW-0067">ATP-binding</keyword>
<evidence type="ECO:0000256" key="2">
    <source>
        <dbReference type="ARBA" id="ARBA00022741"/>
    </source>
</evidence>
<keyword evidence="2" id="KW-0547">Nucleotide-binding</keyword>
<reference evidence="5" key="1">
    <citation type="journal article" date="2014" name="Genome Biol. Evol.">
        <title>Pangenome evidence for extensive interdomain horizontal transfer affecting lineage core and shell genes in uncultured planktonic thaumarchaeota and euryarchaeota.</title>
        <authorList>
            <person name="Deschamps P."/>
            <person name="Zivanovic Y."/>
            <person name="Moreira D."/>
            <person name="Rodriguez-Valera F."/>
            <person name="Lopez-Garcia P."/>
        </authorList>
    </citation>
    <scope>NUCLEOTIDE SEQUENCE</scope>
</reference>
<dbReference type="Gene3D" id="3.40.50.300">
    <property type="entry name" value="P-loop containing nucleotide triphosphate hydrolases"/>
    <property type="match status" value="1"/>
</dbReference>
<feature type="domain" description="AAA+ ATPase" evidence="4">
    <location>
        <begin position="34"/>
        <end position="173"/>
    </location>
</feature>
<sequence length="385" mass="43714">MWSDKYRPKNILDLVGNEEARKSFVEWFANWKKGIKPILLVGPPGIGKTTLANLAAKQFGYDLISINASDVRNKQSIQETLSPVLGNQTVLGTPMIFIDEVDGVHGRADYGGIQAITNILKESTVPIVLAANSDSSDKMKSIKKVVKTMALKPLSPKLLRLYLNRILQLEGVKISSDSLTKLVTESRGDIRSMINSVQAIVTGFNPMTEKSFESLDIEEGINAFYKAKSIEEARSILYSLRIDPREKINAFYSSIITSKVSSDDMQKFLRVISEADMLYGKIMKTQQWRLLRYLDAILLRLYKKDISVRYSKYNLSWLLLNRLRWDGTKIKSIIGSLAKTMHVSKSTFSTLYFPFLLYCIKNKKIDMKFDESLEEIVQKEIALIK</sequence>
<gene>
    <name evidence="5" type="primary">rfcL</name>
</gene>
<dbReference type="Pfam" id="PF00004">
    <property type="entry name" value="AAA"/>
    <property type="match status" value="1"/>
</dbReference>
<dbReference type="AlphaFoldDB" id="A0A075I1W2"/>
<evidence type="ECO:0000256" key="1">
    <source>
        <dbReference type="ARBA" id="ARBA00022705"/>
    </source>
</evidence>
<dbReference type="InterPro" id="IPR003959">
    <property type="entry name" value="ATPase_AAA_core"/>
</dbReference>
<dbReference type="PANTHER" id="PTHR23389">
    <property type="entry name" value="CHROMOSOME TRANSMISSION FIDELITY FACTOR 18"/>
    <property type="match status" value="1"/>
</dbReference>
<evidence type="ECO:0000313" key="5">
    <source>
        <dbReference type="EMBL" id="AIF19988.1"/>
    </source>
</evidence>
<dbReference type="InterPro" id="IPR003593">
    <property type="entry name" value="AAA+_ATPase"/>
</dbReference>
<dbReference type="GO" id="GO:0006260">
    <property type="term" value="P:DNA replication"/>
    <property type="evidence" value="ECO:0007669"/>
    <property type="project" value="UniProtKB-KW"/>
</dbReference>
<dbReference type="InterPro" id="IPR027417">
    <property type="entry name" value="P-loop_NTPase"/>
</dbReference>
<protein>
    <submittedName>
        <fullName evidence="5">ATPase central domain-containing protein (RfcL)</fullName>
    </submittedName>
</protein>
<dbReference type="SMART" id="SM00382">
    <property type="entry name" value="AAA"/>
    <property type="match status" value="1"/>
</dbReference>
<dbReference type="PANTHER" id="PTHR23389:SF6">
    <property type="entry name" value="REPLICATION FACTOR C SUBUNIT 1"/>
    <property type="match status" value="1"/>
</dbReference>
<organism evidence="5">
    <name type="scientific">uncultured marine thaumarchaeote KM3_88_C09</name>
    <dbReference type="NCBI Taxonomy" id="1456333"/>
    <lineage>
        <taxon>Archaea</taxon>
        <taxon>Nitrososphaerota</taxon>
        <taxon>environmental samples</taxon>
    </lineage>
</organism>
<dbReference type="SUPFAM" id="SSF52540">
    <property type="entry name" value="P-loop containing nucleoside triphosphate hydrolases"/>
    <property type="match status" value="1"/>
</dbReference>
<dbReference type="GO" id="GO:0016887">
    <property type="term" value="F:ATP hydrolysis activity"/>
    <property type="evidence" value="ECO:0007669"/>
    <property type="project" value="InterPro"/>
</dbReference>
<evidence type="ECO:0000259" key="4">
    <source>
        <dbReference type="SMART" id="SM00382"/>
    </source>
</evidence>
<keyword evidence="1" id="KW-0235">DNA replication</keyword>
<dbReference type="CDD" id="cd00009">
    <property type="entry name" value="AAA"/>
    <property type="match status" value="1"/>
</dbReference>
<accession>A0A075I1W2</accession>
<dbReference type="EMBL" id="KF901152">
    <property type="protein sequence ID" value="AIF19988.1"/>
    <property type="molecule type" value="Genomic_DNA"/>
</dbReference>
<dbReference type="Gene3D" id="1.10.8.60">
    <property type="match status" value="1"/>
</dbReference>
<dbReference type="GO" id="GO:0005524">
    <property type="term" value="F:ATP binding"/>
    <property type="evidence" value="ECO:0007669"/>
    <property type="project" value="UniProtKB-KW"/>
</dbReference>
<proteinExistence type="predicted"/>
<dbReference type="CDD" id="cd18140">
    <property type="entry name" value="HLD_clamp_RFC"/>
    <property type="match status" value="1"/>
</dbReference>
<name>A0A075I1W2_9ARCH</name>